<accession>A0AAD7YQA7</accession>
<gene>
    <name evidence="2" type="ORF">PYW07_004034</name>
</gene>
<dbReference type="GO" id="GO:0007018">
    <property type="term" value="P:microtubule-based movement"/>
    <property type="evidence" value="ECO:0007669"/>
    <property type="project" value="TreeGrafter"/>
</dbReference>
<dbReference type="AlphaFoldDB" id="A0AAD7YQA7"/>
<name>A0AAD7YQA7_MYTSE</name>
<dbReference type="GO" id="GO:0045505">
    <property type="term" value="F:dynein intermediate chain binding"/>
    <property type="evidence" value="ECO:0007669"/>
    <property type="project" value="TreeGrafter"/>
</dbReference>
<dbReference type="InterPro" id="IPR038586">
    <property type="entry name" value="Tctex-1-like_sf"/>
</dbReference>
<dbReference type="InterPro" id="IPR005334">
    <property type="entry name" value="Tctex-1-like"/>
</dbReference>
<protein>
    <submittedName>
        <fullName evidence="2">Uncharacterized protein</fullName>
    </submittedName>
</protein>
<evidence type="ECO:0000313" key="2">
    <source>
        <dbReference type="EMBL" id="KAJ8722854.1"/>
    </source>
</evidence>
<dbReference type="EMBL" id="JARGEI010000012">
    <property type="protein sequence ID" value="KAJ8722854.1"/>
    <property type="molecule type" value="Genomic_DNA"/>
</dbReference>
<keyword evidence="3" id="KW-1185">Reference proteome</keyword>
<comment type="similarity">
    <text evidence="1">Belongs to the dynein light chain Tctex-type family.</text>
</comment>
<evidence type="ECO:0000313" key="3">
    <source>
        <dbReference type="Proteomes" id="UP001231518"/>
    </source>
</evidence>
<dbReference type="CDD" id="cd21451">
    <property type="entry name" value="DLC-like_TCTEX1D"/>
    <property type="match status" value="1"/>
</dbReference>
<dbReference type="Proteomes" id="UP001231518">
    <property type="component" value="Chromosome 15"/>
</dbReference>
<evidence type="ECO:0000256" key="1">
    <source>
        <dbReference type="ARBA" id="ARBA00005361"/>
    </source>
</evidence>
<reference evidence="2" key="1">
    <citation type="submission" date="2023-03" db="EMBL/GenBank/DDBJ databases">
        <title>Chromosome-level genomes of two armyworms, Mythimna separata and Mythimna loreyi, provide insights into the biosynthesis and reception of sex pheromones.</title>
        <authorList>
            <person name="Zhao H."/>
        </authorList>
    </citation>
    <scope>NUCLEOTIDE SEQUENCE</scope>
    <source>
        <strain evidence="2">BeijingLab</strain>
        <tissue evidence="2">Pupa</tissue>
    </source>
</reference>
<dbReference type="PANTHER" id="PTHR21255">
    <property type="entry name" value="T-COMPLEX-ASSOCIATED-TESTIS-EXPRESSED 1/ DYNEIN LIGHT CHAIN"/>
    <property type="match status" value="1"/>
</dbReference>
<organism evidence="2 3">
    <name type="scientific">Mythimna separata</name>
    <name type="common">Oriental armyworm</name>
    <name type="synonym">Pseudaletia separata</name>
    <dbReference type="NCBI Taxonomy" id="271217"/>
    <lineage>
        <taxon>Eukaryota</taxon>
        <taxon>Metazoa</taxon>
        <taxon>Ecdysozoa</taxon>
        <taxon>Arthropoda</taxon>
        <taxon>Hexapoda</taxon>
        <taxon>Insecta</taxon>
        <taxon>Pterygota</taxon>
        <taxon>Neoptera</taxon>
        <taxon>Endopterygota</taxon>
        <taxon>Lepidoptera</taxon>
        <taxon>Glossata</taxon>
        <taxon>Ditrysia</taxon>
        <taxon>Noctuoidea</taxon>
        <taxon>Noctuidae</taxon>
        <taxon>Noctuinae</taxon>
        <taxon>Hadenini</taxon>
        <taxon>Mythimna</taxon>
    </lineage>
</organism>
<dbReference type="PANTHER" id="PTHR21255:SF27">
    <property type="entry name" value="DYNEIN LIGHT CHAIN TCTEX-TYPE PROTEIN 2"/>
    <property type="match status" value="1"/>
</dbReference>
<proteinExistence type="inferred from homology"/>
<sequence>MSESKFKSVAMDSSITGTKAQSAKSLSFIQLRKTSKGLSASRTKHRKQSYGFSTVPSVGTHSKKGSTLITTEYKRPQLVYLNTYQLEPRVRFNVPHVTNAINKILDFFFEDFRYTSAEANIRTMLIADEVLRAVKNMKFDRFRIICVVTLAQRRAQSYNNAVAFLWDHEFDSVVDVHREEHTALIQVTVFGVYLD</sequence>
<dbReference type="Gene3D" id="3.30.1140.40">
    <property type="entry name" value="Tctex-1"/>
    <property type="match status" value="1"/>
</dbReference>
<dbReference type="Pfam" id="PF03645">
    <property type="entry name" value="Tctex-1"/>
    <property type="match status" value="1"/>
</dbReference>
<dbReference type="GO" id="GO:0005868">
    <property type="term" value="C:cytoplasmic dynein complex"/>
    <property type="evidence" value="ECO:0007669"/>
    <property type="project" value="TreeGrafter"/>
</dbReference>
<comment type="caution">
    <text evidence="2">The sequence shown here is derived from an EMBL/GenBank/DDBJ whole genome shotgun (WGS) entry which is preliminary data.</text>
</comment>
<dbReference type="GO" id="GO:0005737">
    <property type="term" value="C:cytoplasm"/>
    <property type="evidence" value="ECO:0007669"/>
    <property type="project" value="TreeGrafter"/>
</dbReference>